<reference evidence="3" key="3">
    <citation type="submission" date="2022-06" db="UniProtKB">
        <authorList>
            <consortium name="EnsemblPlants"/>
        </authorList>
    </citation>
    <scope>IDENTIFICATION</scope>
</reference>
<evidence type="ECO:0000259" key="2">
    <source>
        <dbReference type="Pfam" id="PF12937"/>
    </source>
</evidence>
<reference evidence="4" key="1">
    <citation type="journal article" date="2013" name="Nature">
        <title>Draft genome of the wheat A-genome progenitor Triticum urartu.</title>
        <authorList>
            <person name="Ling H.Q."/>
            <person name="Zhao S."/>
            <person name="Liu D."/>
            <person name="Wang J."/>
            <person name="Sun H."/>
            <person name="Zhang C."/>
            <person name="Fan H."/>
            <person name="Li D."/>
            <person name="Dong L."/>
            <person name="Tao Y."/>
            <person name="Gao C."/>
            <person name="Wu H."/>
            <person name="Li Y."/>
            <person name="Cui Y."/>
            <person name="Guo X."/>
            <person name="Zheng S."/>
            <person name="Wang B."/>
            <person name="Yu K."/>
            <person name="Liang Q."/>
            <person name="Yang W."/>
            <person name="Lou X."/>
            <person name="Chen J."/>
            <person name="Feng M."/>
            <person name="Jian J."/>
            <person name="Zhang X."/>
            <person name="Luo G."/>
            <person name="Jiang Y."/>
            <person name="Liu J."/>
            <person name="Wang Z."/>
            <person name="Sha Y."/>
            <person name="Zhang B."/>
            <person name="Wu H."/>
            <person name="Tang D."/>
            <person name="Shen Q."/>
            <person name="Xue P."/>
            <person name="Zou S."/>
            <person name="Wang X."/>
            <person name="Liu X."/>
            <person name="Wang F."/>
            <person name="Yang Y."/>
            <person name="An X."/>
            <person name="Dong Z."/>
            <person name="Zhang K."/>
            <person name="Zhang X."/>
            <person name="Luo M.C."/>
            <person name="Dvorak J."/>
            <person name="Tong Y."/>
            <person name="Wang J."/>
            <person name="Yang H."/>
            <person name="Li Z."/>
            <person name="Wang D."/>
            <person name="Zhang A."/>
            <person name="Wang J."/>
        </authorList>
    </citation>
    <scope>NUCLEOTIDE SEQUENCE</scope>
    <source>
        <strain evidence="4">cv. G1812</strain>
    </source>
</reference>
<organism evidence="3 4">
    <name type="scientific">Triticum urartu</name>
    <name type="common">Red wild einkorn</name>
    <name type="synonym">Crithodium urartu</name>
    <dbReference type="NCBI Taxonomy" id="4572"/>
    <lineage>
        <taxon>Eukaryota</taxon>
        <taxon>Viridiplantae</taxon>
        <taxon>Streptophyta</taxon>
        <taxon>Embryophyta</taxon>
        <taxon>Tracheophyta</taxon>
        <taxon>Spermatophyta</taxon>
        <taxon>Magnoliopsida</taxon>
        <taxon>Liliopsida</taxon>
        <taxon>Poales</taxon>
        <taxon>Poaceae</taxon>
        <taxon>BOP clade</taxon>
        <taxon>Pooideae</taxon>
        <taxon>Triticodae</taxon>
        <taxon>Triticeae</taxon>
        <taxon>Triticinae</taxon>
        <taxon>Triticum</taxon>
    </lineage>
</organism>
<protein>
    <recommendedName>
        <fullName evidence="2">F-box domain-containing protein</fullName>
    </recommendedName>
</protein>
<dbReference type="PANTHER" id="PTHR32133:SF380">
    <property type="entry name" value="OS10G0137700 PROTEIN"/>
    <property type="match status" value="1"/>
</dbReference>
<dbReference type="SUPFAM" id="SSF81383">
    <property type="entry name" value="F-box domain"/>
    <property type="match status" value="1"/>
</dbReference>
<dbReference type="EnsemblPlants" id="TuG1812G0400002827.01.T01">
    <property type="protein sequence ID" value="TuG1812G0400002827.01.T01.cds390474"/>
    <property type="gene ID" value="TuG1812G0400002827.01"/>
</dbReference>
<dbReference type="AlphaFoldDB" id="A0A8R7Q869"/>
<evidence type="ECO:0000313" key="4">
    <source>
        <dbReference type="Proteomes" id="UP000015106"/>
    </source>
</evidence>
<evidence type="ECO:0000313" key="3">
    <source>
        <dbReference type="EnsemblPlants" id="TuG1812G0400002827.01.T01.cds390474"/>
    </source>
</evidence>
<name>A0A8R7Q869_TRIUA</name>
<keyword evidence="4" id="KW-1185">Reference proteome</keyword>
<evidence type="ECO:0000256" key="1">
    <source>
        <dbReference type="SAM" id="MobiDB-lite"/>
    </source>
</evidence>
<proteinExistence type="predicted"/>
<sequence length="181" mass="20272">PLFPTSAVPAPPLEDENLLLEILLRLPPLPSSLPRACLVCKRWRGLVSDPKFLRRFRAHHCKPPAPRPFRQRHRRALIHAHTGHALPRPRGAVLAAAEPRGELGLRRLPPRPRPPHQPYASRGRRLGLHHRPPALRGLSTGHPHLPLGPKRGAALPFRHRPRARPRLGLAPFQAGLGGRRH</sequence>
<dbReference type="Gene3D" id="1.20.1280.50">
    <property type="match status" value="1"/>
</dbReference>
<reference evidence="3" key="2">
    <citation type="submission" date="2018-03" db="EMBL/GenBank/DDBJ databases">
        <title>The Triticum urartu genome reveals the dynamic nature of wheat genome evolution.</title>
        <authorList>
            <person name="Ling H."/>
            <person name="Ma B."/>
            <person name="Shi X."/>
            <person name="Liu H."/>
            <person name="Dong L."/>
            <person name="Sun H."/>
            <person name="Cao Y."/>
            <person name="Gao Q."/>
            <person name="Zheng S."/>
            <person name="Li Y."/>
            <person name="Yu Y."/>
            <person name="Du H."/>
            <person name="Qi M."/>
            <person name="Li Y."/>
            <person name="Yu H."/>
            <person name="Cui Y."/>
            <person name="Wang N."/>
            <person name="Chen C."/>
            <person name="Wu H."/>
            <person name="Zhao Y."/>
            <person name="Zhang J."/>
            <person name="Li Y."/>
            <person name="Zhou W."/>
            <person name="Zhang B."/>
            <person name="Hu W."/>
            <person name="Eijk M."/>
            <person name="Tang J."/>
            <person name="Witsenboer H."/>
            <person name="Zhao S."/>
            <person name="Li Z."/>
            <person name="Zhang A."/>
            <person name="Wang D."/>
            <person name="Liang C."/>
        </authorList>
    </citation>
    <scope>NUCLEOTIDE SEQUENCE [LARGE SCALE GENOMIC DNA]</scope>
    <source>
        <strain evidence="3">cv. G1812</strain>
    </source>
</reference>
<dbReference type="InterPro" id="IPR036047">
    <property type="entry name" value="F-box-like_dom_sf"/>
</dbReference>
<dbReference type="PANTHER" id="PTHR32133">
    <property type="entry name" value="OS07G0120400 PROTEIN"/>
    <property type="match status" value="1"/>
</dbReference>
<feature type="domain" description="F-box" evidence="2">
    <location>
        <begin position="18"/>
        <end position="55"/>
    </location>
</feature>
<dbReference type="InterPro" id="IPR001810">
    <property type="entry name" value="F-box_dom"/>
</dbReference>
<dbReference type="Proteomes" id="UP000015106">
    <property type="component" value="Chromosome 4"/>
</dbReference>
<dbReference type="Pfam" id="PF12937">
    <property type="entry name" value="F-box-like"/>
    <property type="match status" value="1"/>
</dbReference>
<feature type="region of interest" description="Disordered" evidence="1">
    <location>
        <begin position="104"/>
        <end position="149"/>
    </location>
</feature>
<dbReference type="Gramene" id="TuG1812G0400002827.01.T01">
    <property type="protein sequence ID" value="TuG1812G0400002827.01.T01.cds390474"/>
    <property type="gene ID" value="TuG1812G0400002827.01"/>
</dbReference>
<feature type="compositionally biased region" description="Basic residues" evidence="1">
    <location>
        <begin position="122"/>
        <end position="133"/>
    </location>
</feature>
<accession>A0A8R7Q869</accession>